<name>A0A1A9Z8L4_GLOPL</name>
<reference evidence="3" key="1">
    <citation type="submission" date="2014-03" db="EMBL/GenBank/DDBJ databases">
        <authorList>
            <person name="Aksoy S."/>
            <person name="Warren W."/>
            <person name="Wilson R.K."/>
        </authorList>
    </citation>
    <scope>NUCLEOTIDE SEQUENCE [LARGE SCALE GENOMIC DNA]</scope>
    <source>
        <strain evidence="3">IAEA</strain>
    </source>
</reference>
<evidence type="ECO:0000256" key="1">
    <source>
        <dbReference type="SAM" id="MobiDB-lite"/>
    </source>
</evidence>
<protein>
    <submittedName>
        <fullName evidence="2">Uncharacterized protein</fullName>
    </submittedName>
</protein>
<dbReference type="AlphaFoldDB" id="A0A1A9Z8L4"/>
<reference evidence="2" key="2">
    <citation type="submission" date="2020-05" db="UniProtKB">
        <authorList>
            <consortium name="EnsemblMetazoa"/>
        </authorList>
    </citation>
    <scope>IDENTIFICATION</scope>
    <source>
        <strain evidence="2">IAEA</strain>
    </source>
</reference>
<accession>A0A1A9Z8L4</accession>
<dbReference type="Proteomes" id="UP000092445">
    <property type="component" value="Unassembled WGS sequence"/>
</dbReference>
<evidence type="ECO:0000313" key="2">
    <source>
        <dbReference type="EnsemblMetazoa" id="GPAI007037-PA"/>
    </source>
</evidence>
<sequence>MNFELMVELFENPTLRTEEFSESSAANSRRRSDFSKRTAEEKERFEVMLNIRCNRILQVKGVEVVSSHQGTSNGKHRKSLIVHELGAKNVMNSNVINSLNIGALDKSPPQNIQNITASSIAASVSWAPRTIPLQRTDT</sequence>
<evidence type="ECO:0000313" key="3">
    <source>
        <dbReference type="Proteomes" id="UP000092445"/>
    </source>
</evidence>
<dbReference type="EnsemblMetazoa" id="GPAI007037-RA">
    <property type="protein sequence ID" value="GPAI007037-PA"/>
    <property type="gene ID" value="GPAI007037"/>
</dbReference>
<keyword evidence="3" id="KW-1185">Reference proteome</keyword>
<dbReference type="VEuPathDB" id="VectorBase:GPAI007037"/>
<organism evidence="2 3">
    <name type="scientific">Glossina pallidipes</name>
    <name type="common">Tsetse fly</name>
    <dbReference type="NCBI Taxonomy" id="7398"/>
    <lineage>
        <taxon>Eukaryota</taxon>
        <taxon>Metazoa</taxon>
        <taxon>Ecdysozoa</taxon>
        <taxon>Arthropoda</taxon>
        <taxon>Hexapoda</taxon>
        <taxon>Insecta</taxon>
        <taxon>Pterygota</taxon>
        <taxon>Neoptera</taxon>
        <taxon>Endopterygota</taxon>
        <taxon>Diptera</taxon>
        <taxon>Brachycera</taxon>
        <taxon>Muscomorpha</taxon>
        <taxon>Hippoboscoidea</taxon>
        <taxon>Glossinidae</taxon>
        <taxon>Glossina</taxon>
    </lineage>
</organism>
<feature type="compositionally biased region" description="Basic and acidic residues" evidence="1">
    <location>
        <begin position="30"/>
        <end position="41"/>
    </location>
</feature>
<proteinExistence type="predicted"/>
<feature type="region of interest" description="Disordered" evidence="1">
    <location>
        <begin position="20"/>
        <end position="41"/>
    </location>
</feature>